<dbReference type="PANTHER" id="PTHR12526">
    <property type="entry name" value="GLYCOSYLTRANSFERASE"/>
    <property type="match status" value="1"/>
</dbReference>
<dbReference type="CDD" id="cd03801">
    <property type="entry name" value="GT4_PimA-like"/>
    <property type="match status" value="1"/>
</dbReference>
<dbReference type="EMBL" id="JAAEAA010000028">
    <property type="protein sequence ID" value="NDK57509.1"/>
    <property type="molecule type" value="Genomic_DNA"/>
</dbReference>
<evidence type="ECO:0000313" key="3">
    <source>
        <dbReference type="EMBL" id="NDK57509.1"/>
    </source>
</evidence>
<keyword evidence="3" id="KW-0808">Transferase</keyword>
<comment type="caution">
    <text evidence="3">The sequence shown here is derived from an EMBL/GenBank/DDBJ whole genome shotgun (WGS) entry which is preliminary data.</text>
</comment>
<dbReference type="RefSeq" id="WP_162347567.1">
    <property type="nucleotide sequence ID" value="NZ_JAAEAA010000028.1"/>
</dbReference>
<evidence type="ECO:0000259" key="1">
    <source>
        <dbReference type="Pfam" id="PF00534"/>
    </source>
</evidence>
<evidence type="ECO:0000313" key="4">
    <source>
        <dbReference type="Proteomes" id="UP000478546"/>
    </source>
</evidence>
<dbReference type="GO" id="GO:0016757">
    <property type="term" value="F:glycosyltransferase activity"/>
    <property type="evidence" value="ECO:0007669"/>
    <property type="project" value="InterPro"/>
</dbReference>
<protein>
    <submittedName>
        <fullName evidence="3">Glycosyltransferase family 4 protein</fullName>
    </submittedName>
</protein>
<dbReference type="InterPro" id="IPR028098">
    <property type="entry name" value="Glyco_trans_4-like_N"/>
</dbReference>
<dbReference type="Gene3D" id="3.40.50.2000">
    <property type="entry name" value="Glycogen Phosphorylase B"/>
    <property type="match status" value="2"/>
</dbReference>
<dbReference type="PANTHER" id="PTHR12526:SF630">
    <property type="entry name" value="GLYCOSYLTRANSFERASE"/>
    <property type="match status" value="1"/>
</dbReference>
<accession>A0A6B2H2I5</accession>
<dbReference type="InterPro" id="IPR001296">
    <property type="entry name" value="Glyco_trans_1"/>
</dbReference>
<dbReference type="Pfam" id="PF13439">
    <property type="entry name" value="Glyco_transf_4"/>
    <property type="match status" value="1"/>
</dbReference>
<proteinExistence type="predicted"/>
<organism evidence="3 4">
    <name type="scientific">Pontibacter fetidus</name>
    <dbReference type="NCBI Taxonomy" id="2700082"/>
    <lineage>
        <taxon>Bacteria</taxon>
        <taxon>Pseudomonadati</taxon>
        <taxon>Bacteroidota</taxon>
        <taxon>Cytophagia</taxon>
        <taxon>Cytophagales</taxon>
        <taxon>Hymenobacteraceae</taxon>
        <taxon>Pontibacter</taxon>
    </lineage>
</organism>
<reference evidence="3 4" key="1">
    <citation type="submission" date="2020-01" db="EMBL/GenBank/DDBJ databases">
        <authorList>
            <person name="Kim M.K."/>
        </authorList>
    </citation>
    <scope>NUCLEOTIDE SEQUENCE [LARGE SCALE GENOMIC DNA]</scope>
    <source>
        <strain evidence="3 4">BT213</strain>
    </source>
</reference>
<sequence>MKVLYMLDTLNRGGTETLVLDICKFKAKPFDLTVCSAKGGALENDIIASGVNYLQYGRKFSFDINSILKVRNILKKGKFDLVHTHLWIDALFVTIAKVGLKIKLAHSFHAFDTYRNRKYLATIRFIMKRTDINFFVSGFVKDHYLKNYKSHSNNYVLYNGVNESKFLVEQKDIRDELGLSITTKVFGMVGNFINTGRDQITICRALPQVIEKYPDFHFLFIGRKSEEKPWIFDECVNYCKEYGIQGNVHFLGARTDVPSLIMSLDAFVYATNHDTFGIAIVEAMMVGLPVLANDYSVIKEVTKDGKYCTLYRTKDVQDLAKKLEYLILGLESYKNVAKRNISEVRKKYSIVAHIKELEKQYKRIVC</sequence>
<keyword evidence="4" id="KW-1185">Reference proteome</keyword>
<dbReference type="AlphaFoldDB" id="A0A6B2H2I5"/>
<dbReference type="SUPFAM" id="SSF53756">
    <property type="entry name" value="UDP-Glycosyltransferase/glycogen phosphorylase"/>
    <property type="match status" value="1"/>
</dbReference>
<evidence type="ECO:0000259" key="2">
    <source>
        <dbReference type="Pfam" id="PF13439"/>
    </source>
</evidence>
<feature type="domain" description="Glycosyltransferase subfamily 4-like N-terminal" evidence="2">
    <location>
        <begin position="13"/>
        <end position="164"/>
    </location>
</feature>
<dbReference type="Pfam" id="PF00534">
    <property type="entry name" value="Glycos_transf_1"/>
    <property type="match status" value="1"/>
</dbReference>
<dbReference type="Proteomes" id="UP000478546">
    <property type="component" value="Unassembled WGS sequence"/>
</dbReference>
<name>A0A6B2H2I5_9BACT</name>
<feature type="domain" description="Glycosyl transferase family 1" evidence="1">
    <location>
        <begin position="170"/>
        <end position="339"/>
    </location>
</feature>
<gene>
    <name evidence="3" type="ORF">GWO68_16410</name>
</gene>